<evidence type="ECO:0000256" key="2">
    <source>
        <dbReference type="ARBA" id="ARBA00023015"/>
    </source>
</evidence>
<organism evidence="6 7">
    <name type="scientific">Bosea robiniae</name>
    <dbReference type="NCBI Taxonomy" id="1036780"/>
    <lineage>
        <taxon>Bacteria</taxon>
        <taxon>Pseudomonadati</taxon>
        <taxon>Pseudomonadota</taxon>
        <taxon>Alphaproteobacteria</taxon>
        <taxon>Hyphomicrobiales</taxon>
        <taxon>Boseaceae</taxon>
        <taxon>Bosea</taxon>
    </lineage>
</organism>
<evidence type="ECO:0000256" key="3">
    <source>
        <dbReference type="ARBA" id="ARBA00023125"/>
    </source>
</evidence>
<comment type="similarity">
    <text evidence="1">Belongs to the LysR transcriptional regulatory family.</text>
</comment>
<keyword evidence="7" id="KW-1185">Reference proteome</keyword>
<dbReference type="PROSITE" id="PS50931">
    <property type="entry name" value="HTH_LYSR"/>
    <property type="match status" value="1"/>
</dbReference>
<sequence>MQHRQIEAFAAVMTSGSASRAAELLGVTQPAISRCIAELERELGFALFDRIRSRMVPTFEGQMFFREVDSHFLAMAKLEAAATRIREFGAGELKIASLHSLGGKLVPKAVALFQKAFPRINVTLQVQSSSQVRDLVASGQFDLGLCSEEIDLNGVEHQHFADYRMVAVVPRDHPLAERAVIRPGDLHDQPLLRLDFDERLSRDLQAAFAATQVKPRAVVDVEYSATVCALASEGAGIGLVNPAAIPGLDRSGFKVLRFEPTLHFRKHLVFPPGRPRPQLVRDFLGVLAEVRNRFALQVDNS</sequence>
<dbReference type="SUPFAM" id="SSF46785">
    <property type="entry name" value="Winged helix' DNA-binding domain"/>
    <property type="match status" value="1"/>
</dbReference>
<accession>A0ABY0P0U6</accession>
<dbReference type="EMBL" id="FNBZ01000004">
    <property type="protein sequence ID" value="SDG60287.1"/>
    <property type="molecule type" value="Genomic_DNA"/>
</dbReference>
<evidence type="ECO:0000256" key="1">
    <source>
        <dbReference type="ARBA" id="ARBA00009437"/>
    </source>
</evidence>
<proteinExistence type="inferred from homology"/>
<evidence type="ECO:0000259" key="5">
    <source>
        <dbReference type="PROSITE" id="PS50931"/>
    </source>
</evidence>
<dbReference type="SUPFAM" id="SSF53850">
    <property type="entry name" value="Periplasmic binding protein-like II"/>
    <property type="match status" value="1"/>
</dbReference>
<evidence type="ECO:0000313" key="6">
    <source>
        <dbReference type="EMBL" id="SDG60287.1"/>
    </source>
</evidence>
<protein>
    <submittedName>
        <fullName evidence="6">DNA-binding transcriptional regulator, LysR family</fullName>
    </submittedName>
</protein>
<dbReference type="Pfam" id="PF00126">
    <property type="entry name" value="HTH_1"/>
    <property type="match status" value="1"/>
</dbReference>
<gene>
    <name evidence="6" type="ORF">SAMN05421844_104462</name>
</gene>
<dbReference type="GO" id="GO:0003677">
    <property type="term" value="F:DNA binding"/>
    <property type="evidence" value="ECO:0007669"/>
    <property type="project" value="UniProtKB-KW"/>
</dbReference>
<reference evidence="6 7" key="1">
    <citation type="submission" date="2016-10" db="EMBL/GenBank/DDBJ databases">
        <authorList>
            <person name="Varghese N."/>
            <person name="Submissions S."/>
        </authorList>
    </citation>
    <scope>NUCLEOTIDE SEQUENCE [LARGE SCALE GENOMIC DNA]</scope>
    <source>
        <strain evidence="6 7">DSM 26672</strain>
    </source>
</reference>
<dbReference type="InterPro" id="IPR000847">
    <property type="entry name" value="LysR_HTH_N"/>
</dbReference>
<feature type="domain" description="HTH lysR-type" evidence="5">
    <location>
        <begin position="1"/>
        <end position="58"/>
    </location>
</feature>
<dbReference type="Gene3D" id="1.10.10.10">
    <property type="entry name" value="Winged helix-like DNA-binding domain superfamily/Winged helix DNA-binding domain"/>
    <property type="match status" value="1"/>
</dbReference>
<dbReference type="PANTHER" id="PTHR30427:SF1">
    <property type="entry name" value="TRANSCRIPTIONAL ACTIVATOR PROTEIN LYSR"/>
    <property type="match status" value="1"/>
</dbReference>
<keyword evidence="3 6" id="KW-0238">DNA-binding</keyword>
<dbReference type="InterPro" id="IPR036390">
    <property type="entry name" value="WH_DNA-bd_sf"/>
</dbReference>
<evidence type="ECO:0000256" key="4">
    <source>
        <dbReference type="ARBA" id="ARBA00023163"/>
    </source>
</evidence>
<comment type="caution">
    <text evidence="6">The sequence shown here is derived from an EMBL/GenBank/DDBJ whole genome shotgun (WGS) entry which is preliminary data.</text>
</comment>
<dbReference type="PANTHER" id="PTHR30427">
    <property type="entry name" value="TRANSCRIPTIONAL ACTIVATOR PROTEIN LYSR"/>
    <property type="match status" value="1"/>
</dbReference>
<dbReference type="Gene3D" id="3.40.190.290">
    <property type="match status" value="1"/>
</dbReference>
<keyword evidence="4" id="KW-0804">Transcription</keyword>
<evidence type="ECO:0000313" key="7">
    <source>
        <dbReference type="Proteomes" id="UP000199468"/>
    </source>
</evidence>
<dbReference type="InterPro" id="IPR005119">
    <property type="entry name" value="LysR_subst-bd"/>
</dbReference>
<name>A0ABY0P0U6_9HYPH</name>
<dbReference type="RefSeq" id="WP_091857562.1">
    <property type="nucleotide sequence ID" value="NZ_FNBZ01000004.1"/>
</dbReference>
<dbReference type="Proteomes" id="UP000199468">
    <property type="component" value="Unassembled WGS sequence"/>
</dbReference>
<dbReference type="PRINTS" id="PR00039">
    <property type="entry name" value="HTHLYSR"/>
</dbReference>
<keyword evidence="2" id="KW-0805">Transcription regulation</keyword>
<dbReference type="InterPro" id="IPR036388">
    <property type="entry name" value="WH-like_DNA-bd_sf"/>
</dbReference>
<dbReference type="Pfam" id="PF03466">
    <property type="entry name" value="LysR_substrate"/>
    <property type="match status" value="1"/>
</dbReference>